<dbReference type="RefSeq" id="WP_151859543.1">
    <property type="nucleotide sequence ID" value="NZ_WBZC01000001.1"/>
</dbReference>
<dbReference type="SMART" id="SM00028">
    <property type="entry name" value="TPR"/>
    <property type="match status" value="4"/>
</dbReference>
<name>A0A6I0FES7_9FIRM</name>
<dbReference type="SMART" id="SM00530">
    <property type="entry name" value="HTH_XRE"/>
    <property type="match status" value="1"/>
</dbReference>
<dbReference type="GO" id="GO:0005737">
    <property type="term" value="C:cytoplasm"/>
    <property type="evidence" value="ECO:0007669"/>
    <property type="project" value="UniProtKB-SubCell"/>
</dbReference>
<dbReference type="InterPro" id="IPR011990">
    <property type="entry name" value="TPR-like_helical_dom_sf"/>
</dbReference>
<keyword evidence="2" id="KW-0963">Cytoplasm</keyword>
<sequence>MELLSVGEKIKKLRRDIGLKQDELTGDQITRSLISMIESGKRSLSPQTATIIAKKLNYYYKNLGKTITPEYLLESKEEQVQKIIQEQLDSINLLLKSKKNLEHNHIYDIFNRMTELAKIWFLKKDISKILFHKGNFHYHIKKYNLALMDYFSALEYILQAKDYEDGAKIYMGIGKCYLKKIFLEEAKLYFNKAQRIAIENNTSNADEIQLEAIINLIICYKSSKQYDLALQQLYSFKELKNVEDEYVDEVSLMEADIYRDIGNFEKAFKLYDRLNNKIYELSPEKRAYLYSSMSAAYRLLEKKDLAIEYINKAYSLKDEIENSPHLFLLEMAQGYRKLNITEKAIDILKEAHYITKQLSEVDTELEIFLCYADIYYYHKEYRLMEESLVKAEAIVDMAADKSSYYRIYSRLAALYCSLDNNDKSLWYLNKLCNM</sequence>
<dbReference type="Gene3D" id="1.10.260.40">
    <property type="entry name" value="lambda repressor-like DNA-binding domains"/>
    <property type="match status" value="1"/>
</dbReference>
<protein>
    <submittedName>
        <fullName evidence="7">Helix-turn-helix transcriptional regulator</fullName>
    </submittedName>
</protein>
<evidence type="ECO:0000256" key="5">
    <source>
        <dbReference type="ARBA" id="ARBA00038253"/>
    </source>
</evidence>
<reference evidence="7 8" key="1">
    <citation type="submission" date="2019-10" db="EMBL/GenBank/DDBJ databases">
        <title>Alkaliphilus serpentinus sp. nov. and Alkaliphilus pronyensis sp. nov., two novel anaerobic alkaliphilic species isolated from the serpentinized-hosted hydrothermal field of the Prony Bay (New Caledonia).</title>
        <authorList>
            <person name="Postec A."/>
        </authorList>
    </citation>
    <scope>NUCLEOTIDE SEQUENCE [LARGE SCALE GENOMIC DNA]</scope>
    <source>
        <strain evidence="7 8">LacV</strain>
    </source>
</reference>
<keyword evidence="3" id="KW-0677">Repeat</keyword>
<dbReference type="InterPro" id="IPR019734">
    <property type="entry name" value="TPR_rpt"/>
</dbReference>
<keyword evidence="8" id="KW-1185">Reference proteome</keyword>
<dbReference type="InterPro" id="IPR001387">
    <property type="entry name" value="Cro/C1-type_HTH"/>
</dbReference>
<dbReference type="PANTHER" id="PTHR46630:SF1">
    <property type="entry name" value="TETRATRICOPEPTIDE REPEAT PROTEIN 29"/>
    <property type="match status" value="1"/>
</dbReference>
<organism evidence="7 8">
    <name type="scientific">Alkaliphilus pronyensis</name>
    <dbReference type="NCBI Taxonomy" id="1482732"/>
    <lineage>
        <taxon>Bacteria</taxon>
        <taxon>Bacillati</taxon>
        <taxon>Bacillota</taxon>
        <taxon>Clostridia</taxon>
        <taxon>Peptostreptococcales</taxon>
        <taxon>Natronincolaceae</taxon>
        <taxon>Alkaliphilus</taxon>
    </lineage>
</organism>
<dbReference type="OrthoDB" id="5516148at2"/>
<comment type="caution">
    <text evidence="7">The sequence shown here is derived from an EMBL/GenBank/DDBJ whole genome shotgun (WGS) entry which is preliminary data.</text>
</comment>
<dbReference type="PROSITE" id="PS50943">
    <property type="entry name" value="HTH_CROC1"/>
    <property type="match status" value="1"/>
</dbReference>
<evidence type="ECO:0000313" key="7">
    <source>
        <dbReference type="EMBL" id="KAB3540955.1"/>
    </source>
</evidence>
<dbReference type="SUPFAM" id="SSF48452">
    <property type="entry name" value="TPR-like"/>
    <property type="match status" value="2"/>
</dbReference>
<dbReference type="EMBL" id="WBZC01000001">
    <property type="protein sequence ID" value="KAB3540955.1"/>
    <property type="molecule type" value="Genomic_DNA"/>
</dbReference>
<evidence type="ECO:0000256" key="2">
    <source>
        <dbReference type="ARBA" id="ARBA00022490"/>
    </source>
</evidence>
<dbReference type="GO" id="GO:0003677">
    <property type="term" value="F:DNA binding"/>
    <property type="evidence" value="ECO:0007669"/>
    <property type="project" value="InterPro"/>
</dbReference>
<dbReference type="CDD" id="cd00093">
    <property type="entry name" value="HTH_XRE"/>
    <property type="match status" value="1"/>
</dbReference>
<feature type="domain" description="HTH cro/C1-type" evidence="6">
    <location>
        <begin position="29"/>
        <end position="63"/>
    </location>
</feature>
<dbReference type="InterPro" id="IPR051476">
    <property type="entry name" value="Bac_ResReg_Asp_Phosphatase"/>
</dbReference>
<gene>
    <name evidence="7" type="ORF">F8154_00085</name>
</gene>
<dbReference type="PANTHER" id="PTHR46630">
    <property type="entry name" value="TETRATRICOPEPTIDE REPEAT PROTEIN 29"/>
    <property type="match status" value="1"/>
</dbReference>
<dbReference type="AlphaFoldDB" id="A0A6I0FES7"/>
<dbReference type="Proteomes" id="UP000432715">
    <property type="component" value="Unassembled WGS sequence"/>
</dbReference>
<keyword evidence="4" id="KW-0802">TPR repeat</keyword>
<evidence type="ECO:0000256" key="4">
    <source>
        <dbReference type="ARBA" id="ARBA00022803"/>
    </source>
</evidence>
<comment type="subcellular location">
    <subcellularLocation>
        <location evidence="1">Cytoplasm</location>
    </subcellularLocation>
</comment>
<evidence type="ECO:0000256" key="3">
    <source>
        <dbReference type="ARBA" id="ARBA00022737"/>
    </source>
</evidence>
<dbReference type="SUPFAM" id="SSF47413">
    <property type="entry name" value="lambda repressor-like DNA-binding domains"/>
    <property type="match status" value="1"/>
</dbReference>
<dbReference type="InterPro" id="IPR010982">
    <property type="entry name" value="Lambda_DNA-bd_dom_sf"/>
</dbReference>
<evidence type="ECO:0000259" key="6">
    <source>
        <dbReference type="PROSITE" id="PS50943"/>
    </source>
</evidence>
<evidence type="ECO:0000313" key="8">
    <source>
        <dbReference type="Proteomes" id="UP000432715"/>
    </source>
</evidence>
<accession>A0A6I0FES7</accession>
<proteinExistence type="inferred from homology"/>
<dbReference type="Pfam" id="PF01381">
    <property type="entry name" value="HTH_3"/>
    <property type="match status" value="1"/>
</dbReference>
<evidence type="ECO:0000256" key="1">
    <source>
        <dbReference type="ARBA" id="ARBA00004496"/>
    </source>
</evidence>
<comment type="similarity">
    <text evidence="5">Belongs to the Rap family.</text>
</comment>
<dbReference type="Gene3D" id="1.25.40.10">
    <property type="entry name" value="Tetratricopeptide repeat domain"/>
    <property type="match status" value="2"/>
</dbReference>